<feature type="compositionally biased region" description="Basic residues" evidence="1">
    <location>
        <begin position="1"/>
        <end position="10"/>
    </location>
</feature>
<dbReference type="EMBL" id="SRLO01000647">
    <property type="protein sequence ID" value="TNN49645.1"/>
    <property type="molecule type" value="Genomic_DNA"/>
</dbReference>
<proteinExistence type="predicted"/>
<dbReference type="AlphaFoldDB" id="A0A4Z2G9D0"/>
<accession>A0A4Z2G9D0</accession>
<sequence length="63" mass="6720">MSSSSKKKREHAGDVSGPDSRRLTPPASAGYGNCRESPPSRLPRLVHSPDSRYSPMTGVAPGR</sequence>
<dbReference type="Proteomes" id="UP000314294">
    <property type="component" value="Unassembled WGS sequence"/>
</dbReference>
<organism evidence="2 3">
    <name type="scientific">Liparis tanakae</name>
    <name type="common">Tanaka's snailfish</name>
    <dbReference type="NCBI Taxonomy" id="230148"/>
    <lineage>
        <taxon>Eukaryota</taxon>
        <taxon>Metazoa</taxon>
        <taxon>Chordata</taxon>
        <taxon>Craniata</taxon>
        <taxon>Vertebrata</taxon>
        <taxon>Euteleostomi</taxon>
        <taxon>Actinopterygii</taxon>
        <taxon>Neopterygii</taxon>
        <taxon>Teleostei</taxon>
        <taxon>Neoteleostei</taxon>
        <taxon>Acanthomorphata</taxon>
        <taxon>Eupercaria</taxon>
        <taxon>Perciformes</taxon>
        <taxon>Cottioidei</taxon>
        <taxon>Cottales</taxon>
        <taxon>Liparidae</taxon>
        <taxon>Liparis</taxon>
    </lineage>
</organism>
<comment type="caution">
    <text evidence="2">The sequence shown here is derived from an EMBL/GenBank/DDBJ whole genome shotgun (WGS) entry which is preliminary data.</text>
</comment>
<reference evidence="2 3" key="1">
    <citation type="submission" date="2019-03" db="EMBL/GenBank/DDBJ databases">
        <title>First draft genome of Liparis tanakae, snailfish: a comprehensive survey of snailfish specific genes.</title>
        <authorList>
            <person name="Kim W."/>
            <person name="Song I."/>
            <person name="Jeong J.-H."/>
            <person name="Kim D."/>
            <person name="Kim S."/>
            <person name="Ryu S."/>
            <person name="Song J.Y."/>
            <person name="Lee S.K."/>
        </authorList>
    </citation>
    <scope>NUCLEOTIDE SEQUENCE [LARGE SCALE GENOMIC DNA]</scope>
    <source>
        <tissue evidence="2">Muscle</tissue>
    </source>
</reference>
<evidence type="ECO:0000313" key="2">
    <source>
        <dbReference type="EMBL" id="TNN49645.1"/>
    </source>
</evidence>
<evidence type="ECO:0000256" key="1">
    <source>
        <dbReference type="SAM" id="MobiDB-lite"/>
    </source>
</evidence>
<keyword evidence="3" id="KW-1185">Reference proteome</keyword>
<name>A0A4Z2G9D0_9TELE</name>
<gene>
    <name evidence="2" type="ORF">EYF80_040152</name>
</gene>
<protein>
    <submittedName>
        <fullName evidence="2">Uncharacterized protein</fullName>
    </submittedName>
</protein>
<evidence type="ECO:0000313" key="3">
    <source>
        <dbReference type="Proteomes" id="UP000314294"/>
    </source>
</evidence>
<feature type="region of interest" description="Disordered" evidence="1">
    <location>
        <begin position="1"/>
        <end position="63"/>
    </location>
</feature>